<evidence type="ECO:0000256" key="1">
    <source>
        <dbReference type="ARBA" id="ARBA00004429"/>
    </source>
</evidence>
<feature type="transmembrane region" description="Helical" evidence="7">
    <location>
        <begin position="172"/>
        <end position="196"/>
    </location>
</feature>
<evidence type="ECO:0000256" key="2">
    <source>
        <dbReference type="ARBA" id="ARBA00022475"/>
    </source>
</evidence>
<feature type="domain" description="MotA/TolQ/ExbB proton channel" evidence="8">
    <location>
        <begin position="126"/>
        <end position="199"/>
    </location>
</feature>
<evidence type="ECO:0000256" key="3">
    <source>
        <dbReference type="ARBA" id="ARBA00022692"/>
    </source>
</evidence>
<comment type="subcellular location">
    <subcellularLocation>
        <location evidence="1">Cell inner membrane</location>
        <topology evidence="1">Multi-pass membrane protein</topology>
    </subcellularLocation>
    <subcellularLocation>
        <location evidence="6">Membrane</location>
        <topology evidence="6">Multi-pass membrane protein</topology>
    </subcellularLocation>
</comment>
<evidence type="ECO:0000256" key="7">
    <source>
        <dbReference type="SAM" id="Phobius"/>
    </source>
</evidence>
<keyword evidence="6" id="KW-0653">Protein transport</keyword>
<dbReference type="RefSeq" id="WP_229933341.1">
    <property type="nucleotide sequence ID" value="NZ_CAJHOF010000016.1"/>
</dbReference>
<dbReference type="Pfam" id="PF01618">
    <property type="entry name" value="MotA_ExbB"/>
    <property type="match status" value="1"/>
</dbReference>
<reference evidence="9 10" key="1">
    <citation type="submission" date="2020-11" db="EMBL/GenBank/DDBJ databases">
        <authorList>
            <person name="Peeters C."/>
        </authorList>
    </citation>
    <scope>NUCLEOTIDE SEQUENCE [LARGE SCALE GENOMIC DNA]</scope>
    <source>
        <strain evidence="9 10">LMG 7974</strain>
    </source>
</reference>
<feature type="transmembrane region" description="Helical" evidence="7">
    <location>
        <begin position="130"/>
        <end position="152"/>
    </location>
</feature>
<feature type="transmembrane region" description="Helical" evidence="7">
    <location>
        <begin position="54"/>
        <end position="72"/>
    </location>
</feature>
<sequence>MAIKSDYSDLALTKEQGDRSFCFLTYLKIIFLPALVFIFVLLGYFDVVKFKIELYSVVILAFLIFVSMFFALHSAELGYHKLLNKIDDFKTGLKDYIVSSLLEISGIKKSNSNFDEFLDNYTKDLRNENLASIGAGVFAMLGILGTFLSIALTMPSFNSSDTVGVEREIGALLNAVATAFYVSIYGIFLALWWMFFEKIGIGKFQKFAREQRALSREFFWQKDELEQRFMSVTSQHFDDIRSVFARISNEEFFKNLDNVIGTKFKSYEDLQALEQRLIGEAQIKIDQNVRLLNKAGVKQDEFVKVHTEILRATIDLNASLKETQRLFSTEYNRLNELMSDRVSDFEKSVNRFDLNLKSLDLSLKNFATKMMQEQDRSMQAFKDSLIEGVSAFKNAYTDEAPSRIDVEREIMLNDLRKNSNELDGEIERVIGNIQNTKPSNEDK</sequence>
<keyword evidence="10" id="KW-1185">Reference proteome</keyword>
<keyword evidence="3 7" id="KW-0812">Transmembrane</keyword>
<proteinExistence type="inferred from homology"/>
<dbReference type="Proteomes" id="UP000789803">
    <property type="component" value="Unassembled WGS sequence"/>
</dbReference>
<dbReference type="EMBL" id="CAJHOF010000016">
    <property type="protein sequence ID" value="CAD7289483.1"/>
    <property type="molecule type" value="Genomic_DNA"/>
</dbReference>
<evidence type="ECO:0000256" key="6">
    <source>
        <dbReference type="RuleBase" id="RU004057"/>
    </source>
</evidence>
<keyword evidence="4 7" id="KW-1133">Transmembrane helix</keyword>
<protein>
    <recommendedName>
        <fullName evidence="8">MotA/TolQ/ExbB proton channel domain-containing protein</fullName>
    </recommendedName>
</protein>
<keyword evidence="2" id="KW-1003">Cell membrane</keyword>
<dbReference type="InterPro" id="IPR002898">
    <property type="entry name" value="MotA_ExbB_proton_chnl"/>
</dbReference>
<keyword evidence="5 7" id="KW-0472">Membrane</keyword>
<accession>A0ABN7KAE4</accession>
<comment type="similarity">
    <text evidence="6">Belongs to the exbB/tolQ family.</text>
</comment>
<feature type="transmembrane region" description="Helical" evidence="7">
    <location>
        <begin position="21"/>
        <end position="42"/>
    </location>
</feature>
<gene>
    <name evidence="9" type="ORF">LMG7974_01554</name>
</gene>
<evidence type="ECO:0000256" key="4">
    <source>
        <dbReference type="ARBA" id="ARBA00022989"/>
    </source>
</evidence>
<organism evidence="9 10">
    <name type="scientific">Campylobacter majalis</name>
    <dbReference type="NCBI Taxonomy" id="2790656"/>
    <lineage>
        <taxon>Bacteria</taxon>
        <taxon>Pseudomonadati</taxon>
        <taxon>Campylobacterota</taxon>
        <taxon>Epsilonproteobacteria</taxon>
        <taxon>Campylobacterales</taxon>
        <taxon>Campylobacteraceae</taxon>
        <taxon>Campylobacter</taxon>
    </lineage>
</organism>
<evidence type="ECO:0000313" key="10">
    <source>
        <dbReference type="Proteomes" id="UP000789803"/>
    </source>
</evidence>
<evidence type="ECO:0000313" key="9">
    <source>
        <dbReference type="EMBL" id="CAD7289483.1"/>
    </source>
</evidence>
<keyword evidence="6" id="KW-0813">Transport</keyword>
<evidence type="ECO:0000256" key="5">
    <source>
        <dbReference type="ARBA" id="ARBA00023136"/>
    </source>
</evidence>
<evidence type="ECO:0000259" key="8">
    <source>
        <dbReference type="Pfam" id="PF01618"/>
    </source>
</evidence>
<name>A0ABN7KAE4_9BACT</name>
<comment type="caution">
    <text evidence="9">The sequence shown here is derived from an EMBL/GenBank/DDBJ whole genome shotgun (WGS) entry which is preliminary data.</text>
</comment>